<sequence length="456" mass="48169">MRTKIRVQLALLTILAVAAVSVMAFGYLRIQDYVGINKMTVSAELPEGAGLYTRANVTLRGHTIGHVERLDLGTTGVVAVMQLDDRRIPRNGLRVNVHSMSAVGEQYIDLVPTTESGPGLSDGDVLPVSAASIPAQVGPLLDQANQLLAQIPQGRLRAMMDAMFTAFSGTQEDLTSLVDSTRAIADEVRKNPDGIETLVKQLSPFLAPHGESADEITTWATQLSSATAEIRSKDDAVRRIIANSPKTAATAQQLLEKLSPTVPVLLTNLVSLGQVALTYNAGMEQILVLMPGIIAAMQTMVNQGAKDQSATASFHTMSLPICTTGYVPATQRRTAADVDIIPTPDGQFCSIPQNSPVAVRGARNLPCMDVPGKRAPTPEVCHGGPYVPKGPLPSSTDGSGQPDKQGLAGALLPAAYDPKTGAYVTADGSVHRQLTITPATGKGGTSWETLMLEPVR</sequence>
<protein>
    <submittedName>
        <fullName evidence="3">MCE family protein</fullName>
    </submittedName>
</protein>
<dbReference type="PANTHER" id="PTHR33371:SF16">
    <property type="entry name" value="MCE-FAMILY PROTEIN MCE3F"/>
    <property type="match status" value="1"/>
</dbReference>
<dbReference type="PANTHER" id="PTHR33371">
    <property type="entry name" value="INTERMEMBRANE PHOSPHOLIPID TRANSPORT SYSTEM BINDING PROTEIN MLAD-RELATED"/>
    <property type="match status" value="1"/>
</dbReference>
<dbReference type="EMBL" id="CP045810">
    <property type="protein sequence ID" value="QHN38082.1"/>
    <property type="molecule type" value="Genomic_DNA"/>
</dbReference>
<dbReference type="Pfam" id="PF02470">
    <property type="entry name" value="MlaD"/>
    <property type="match status" value="1"/>
</dbReference>
<accession>A0A857KFH7</accession>
<evidence type="ECO:0000259" key="1">
    <source>
        <dbReference type="Pfam" id="PF02470"/>
    </source>
</evidence>
<dbReference type="InterPro" id="IPR003399">
    <property type="entry name" value="Mce/MlaD"/>
</dbReference>
<proteinExistence type="predicted"/>
<dbReference type="GO" id="GO:0005576">
    <property type="term" value="C:extracellular region"/>
    <property type="evidence" value="ECO:0007669"/>
    <property type="project" value="TreeGrafter"/>
</dbReference>
<dbReference type="RefSeq" id="WP_005192182.1">
    <property type="nucleotide sequence ID" value="NZ_CP045804.1"/>
</dbReference>
<feature type="domain" description="Mce/MlaD" evidence="1">
    <location>
        <begin position="39"/>
        <end position="112"/>
    </location>
</feature>
<dbReference type="InterPro" id="IPR005693">
    <property type="entry name" value="Mce"/>
</dbReference>
<evidence type="ECO:0000259" key="2">
    <source>
        <dbReference type="Pfam" id="PF11887"/>
    </source>
</evidence>
<organism evidence="3">
    <name type="scientific">Gordonia amarae</name>
    <dbReference type="NCBI Taxonomy" id="36821"/>
    <lineage>
        <taxon>Bacteria</taxon>
        <taxon>Bacillati</taxon>
        <taxon>Actinomycetota</taxon>
        <taxon>Actinomycetes</taxon>
        <taxon>Mycobacteriales</taxon>
        <taxon>Gordoniaceae</taxon>
        <taxon>Gordonia</taxon>
    </lineage>
</organism>
<name>A0A857KFH7_9ACTN</name>
<feature type="domain" description="Mammalian cell entry C-terminal" evidence="2">
    <location>
        <begin position="119"/>
        <end position="292"/>
    </location>
</feature>
<dbReference type="Pfam" id="PF11887">
    <property type="entry name" value="Mce4_CUP1"/>
    <property type="match status" value="1"/>
</dbReference>
<evidence type="ECO:0000313" key="3">
    <source>
        <dbReference type="EMBL" id="QHN38082.1"/>
    </source>
</evidence>
<dbReference type="InterPro" id="IPR052336">
    <property type="entry name" value="MlaD_Phospholipid_Transporter"/>
</dbReference>
<dbReference type="AlphaFoldDB" id="A0A857KFH7"/>
<reference evidence="3" key="1">
    <citation type="journal article" date="2021" name="Nat. Microbiol.">
        <title>Cocultivation of an ultrasmall environmental parasitic bacterium with lytic ability against bacteria associated with wastewater foams.</title>
        <authorList>
            <person name="Batinovic S."/>
            <person name="Rose J.J.A."/>
            <person name="Ratcliffe J."/>
            <person name="Seviour R.J."/>
            <person name="Petrovski S."/>
        </authorList>
    </citation>
    <scope>NUCLEOTIDE SEQUENCE</scope>
    <source>
        <strain evidence="3">CON44</strain>
    </source>
</reference>
<gene>
    <name evidence="3" type="ORF">GII30_01775</name>
</gene>
<dbReference type="NCBIfam" id="TIGR00996">
    <property type="entry name" value="Mtu_fam_mce"/>
    <property type="match status" value="1"/>
</dbReference>
<dbReference type="InterPro" id="IPR024516">
    <property type="entry name" value="Mce_C"/>
</dbReference>